<evidence type="ECO:0000256" key="1">
    <source>
        <dbReference type="SAM" id="Phobius"/>
    </source>
</evidence>
<feature type="transmembrane region" description="Helical" evidence="1">
    <location>
        <begin position="6"/>
        <end position="26"/>
    </location>
</feature>
<name>A0A1I2HL94_9BACT</name>
<keyword evidence="1" id="KW-0472">Membrane</keyword>
<dbReference type="AlphaFoldDB" id="A0A1I2HL94"/>
<organism evidence="2 3">
    <name type="scientific">Thermoflexibacter ruber</name>
    <dbReference type="NCBI Taxonomy" id="1003"/>
    <lineage>
        <taxon>Bacteria</taxon>
        <taxon>Pseudomonadati</taxon>
        <taxon>Bacteroidota</taxon>
        <taxon>Cytophagia</taxon>
        <taxon>Cytophagales</taxon>
        <taxon>Thermoflexibacteraceae</taxon>
        <taxon>Thermoflexibacter</taxon>
    </lineage>
</organism>
<reference evidence="2 3" key="1">
    <citation type="submission" date="2016-10" db="EMBL/GenBank/DDBJ databases">
        <authorList>
            <person name="de Groot N.N."/>
        </authorList>
    </citation>
    <scope>NUCLEOTIDE SEQUENCE [LARGE SCALE GENOMIC DNA]</scope>
    <source>
        <strain>GEY</strain>
        <strain evidence="3">DSM 9560</strain>
    </source>
</reference>
<dbReference type="Proteomes" id="UP000199513">
    <property type="component" value="Unassembled WGS sequence"/>
</dbReference>
<keyword evidence="1" id="KW-0812">Transmembrane</keyword>
<proteinExistence type="predicted"/>
<evidence type="ECO:0000313" key="2">
    <source>
        <dbReference type="EMBL" id="SFF30050.1"/>
    </source>
</evidence>
<keyword evidence="3" id="KW-1185">Reference proteome</keyword>
<protein>
    <submittedName>
        <fullName evidence="2">Uncharacterized protein</fullName>
    </submittedName>
</protein>
<gene>
    <name evidence="2" type="ORF">SAMN04488541_102457</name>
</gene>
<feature type="transmembrane region" description="Helical" evidence="1">
    <location>
        <begin position="33"/>
        <end position="53"/>
    </location>
</feature>
<evidence type="ECO:0000313" key="3">
    <source>
        <dbReference type="Proteomes" id="UP000199513"/>
    </source>
</evidence>
<accession>A0A1I2HL94</accession>
<sequence>MLFVDFIIIMTLFWLTIPAVCGYYAYSRGRSFWFWFAMGTFLPIISHVILLFLPNQTNEFEKELEEIRLQYGIAGIKSDKTNNAQINKLLKKPRQKIHFEIKELRQKKVVEIFINGVNLKHIIHQAEKTDANIYEGIPLSLFRTTSLHLLGEPEAGYGDNEKRAALLICKSDTYFRSALMAKIEIHRKYIVWHSFQRNQKPDNRYHSLAFAFNKIQYMNALDEIQQKIEVA</sequence>
<keyword evidence="1" id="KW-1133">Transmembrane helix</keyword>
<dbReference type="EMBL" id="FONY01000024">
    <property type="protein sequence ID" value="SFF30050.1"/>
    <property type="molecule type" value="Genomic_DNA"/>
</dbReference>
<dbReference type="OrthoDB" id="887114at2"/>
<dbReference type="RefSeq" id="WP_091546612.1">
    <property type="nucleotide sequence ID" value="NZ_FONY01000024.1"/>
</dbReference>